<dbReference type="InterPro" id="IPR050693">
    <property type="entry name" value="Hsp70_NEF-Inhibitors"/>
</dbReference>
<dbReference type="GO" id="GO:0000774">
    <property type="term" value="F:adenyl-nucleotide exchange factor activity"/>
    <property type="evidence" value="ECO:0007669"/>
    <property type="project" value="TreeGrafter"/>
</dbReference>
<dbReference type="SUPFAM" id="SSF48371">
    <property type="entry name" value="ARM repeat"/>
    <property type="match status" value="1"/>
</dbReference>
<dbReference type="Gene3D" id="1.25.10.10">
    <property type="entry name" value="Leucine-rich Repeat Variant"/>
    <property type="match status" value="1"/>
</dbReference>
<proteinExistence type="inferred from homology"/>
<keyword evidence="7" id="KW-1185">Reference proteome</keyword>
<dbReference type="OrthoDB" id="10250458at2759"/>
<dbReference type="Proteomes" id="UP000243052">
    <property type="component" value="Chromosome ii"/>
</dbReference>
<evidence type="ECO:0000256" key="3">
    <source>
        <dbReference type="ARBA" id="ARBA00020719"/>
    </source>
</evidence>
<dbReference type="STRING" id="45286.A0A109UWB4"/>
<evidence type="ECO:0000313" key="7">
    <source>
        <dbReference type="Proteomes" id="UP000243052"/>
    </source>
</evidence>
<evidence type="ECO:0000256" key="4">
    <source>
        <dbReference type="ARBA" id="ARBA00022737"/>
    </source>
</evidence>
<dbReference type="GeneID" id="28721909"/>
<dbReference type="EMBL" id="CP014242">
    <property type="protein sequence ID" value="AMD18748.1"/>
    <property type="molecule type" value="Genomic_DNA"/>
</dbReference>
<organism evidence="6 7">
    <name type="scientific">Eremothecium sinecaudum</name>
    <dbReference type="NCBI Taxonomy" id="45286"/>
    <lineage>
        <taxon>Eukaryota</taxon>
        <taxon>Fungi</taxon>
        <taxon>Dikarya</taxon>
        <taxon>Ascomycota</taxon>
        <taxon>Saccharomycotina</taxon>
        <taxon>Saccharomycetes</taxon>
        <taxon>Saccharomycetales</taxon>
        <taxon>Saccharomycetaceae</taxon>
        <taxon>Eremothecium</taxon>
    </lineage>
</organism>
<dbReference type="PANTHER" id="PTHR19316:SF18">
    <property type="entry name" value="HSP70-BINDING PROTEIN 1"/>
    <property type="match status" value="1"/>
</dbReference>
<evidence type="ECO:0000256" key="1">
    <source>
        <dbReference type="ARBA" id="ARBA00011045"/>
    </source>
</evidence>
<evidence type="ECO:0000256" key="2">
    <source>
        <dbReference type="ARBA" id="ARBA00015214"/>
    </source>
</evidence>
<reference evidence="6 7" key="1">
    <citation type="submission" date="2016-01" db="EMBL/GenBank/DDBJ databases">
        <title>Genome sequence of the yeast Holleya sinecauda.</title>
        <authorList>
            <person name="Dietrich F.S."/>
        </authorList>
    </citation>
    <scope>NUCLEOTIDE SEQUENCE [LARGE SCALE GENOMIC DNA]</scope>
    <source>
        <strain evidence="6 7">ATCC 58844</strain>
    </source>
</reference>
<dbReference type="InterPro" id="IPR016024">
    <property type="entry name" value="ARM-type_fold"/>
</dbReference>
<feature type="domain" description="Nucleotide exchange factor Fes1" evidence="5">
    <location>
        <begin position="1"/>
        <end position="81"/>
    </location>
</feature>
<evidence type="ECO:0000313" key="6">
    <source>
        <dbReference type="EMBL" id="AMD18748.1"/>
    </source>
</evidence>
<protein>
    <recommendedName>
        <fullName evidence="3">Hsp70 nucleotide exchange factor FES1</fullName>
    </recommendedName>
    <alternativeName>
        <fullName evidence="2">Hsp70 nucleotide exchange factor fes1</fullName>
    </alternativeName>
</protein>
<comment type="similarity">
    <text evidence="1">Belongs to the FES1 family.</text>
</comment>
<dbReference type="GO" id="GO:0005783">
    <property type="term" value="C:endoplasmic reticulum"/>
    <property type="evidence" value="ECO:0007669"/>
    <property type="project" value="TreeGrafter"/>
</dbReference>
<dbReference type="InterPro" id="IPR013918">
    <property type="entry name" value="Nucleotide_exch_fac_Fes1"/>
</dbReference>
<dbReference type="InterPro" id="IPR011989">
    <property type="entry name" value="ARM-like"/>
</dbReference>
<dbReference type="PANTHER" id="PTHR19316">
    <property type="entry name" value="PROTEIN FOLDING REGULATOR"/>
    <property type="match status" value="1"/>
</dbReference>
<accession>A0A109UWB4</accession>
<evidence type="ECO:0000259" key="5">
    <source>
        <dbReference type="Pfam" id="PF08609"/>
    </source>
</evidence>
<keyword evidence="4" id="KW-0677">Repeat</keyword>
<gene>
    <name evidence="6" type="ORF">AW171_hschr2264</name>
</gene>
<dbReference type="Pfam" id="PF08609">
    <property type="entry name" value="Fes1"/>
    <property type="match status" value="1"/>
</dbReference>
<dbReference type="AlphaFoldDB" id="A0A109UWB4"/>
<dbReference type="RefSeq" id="XP_017985744.1">
    <property type="nucleotide sequence ID" value="XM_018130160.1"/>
</dbReference>
<sequence length="289" mass="32541">MEKLLHWSIASAQGDKDAVEKAGQPDPKLLQQLFGGGPDEPALMKQAVQVITNPEAELENKLVAFDNLQMLIENLDNANNLENLRLWEPLIGVLDSPEAELRANTLWVIGTAVQNNDKSQNNFMKYKDSMKKLVTLVNSPEEQASVKVKGIYALSNLVRHNKVAHDEFVSCGGMKFLSESLKNKSLDQKVKMRLIALLAAVTTSVDINEEFIDMLRKEEILSNVIHLLQPDANLYLIDRVLNFLTILFDAKVTLADQEGVQLRVLFDELGSVKDQLNEDDYLRVQQFLK</sequence>
<name>A0A109UWB4_9SACH</name>